<reference evidence="8 9" key="1">
    <citation type="submission" date="2019-11" db="EMBL/GenBank/DDBJ databases">
        <title>Strigops habroptila (kakapo) genome, bStrHab1, primary haplotype, v2.</title>
        <authorList>
            <person name="Jarvis E.D."/>
            <person name="Howard J."/>
            <person name="Rhie A."/>
            <person name="Phillippy A."/>
            <person name="Korlach J."/>
            <person name="Digby A."/>
            <person name="Iorns D."/>
            <person name="Eason D."/>
            <person name="Robertson B."/>
            <person name="Raemaekers T."/>
            <person name="Howe K."/>
            <person name="Lewin H."/>
            <person name="Damas J."/>
            <person name="Hastie A."/>
            <person name="Tracey A."/>
            <person name="Chow W."/>
            <person name="Fedrigo O."/>
        </authorList>
    </citation>
    <scope>NUCLEOTIDE SEQUENCE [LARGE SCALE GENOMIC DNA]</scope>
</reference>
<sequence>MRVPAGSTAPGRPGPAVSAHAVGRLGWTRAGAQTQAPGGGCSPCIEALAASALGRARCCCHRAWAQALLPRPLSCLSPAPCGCRPRSPRRLLPPCLPPSLPAPLNSFFLLQAMAVTNFLACVLQHLIMSMHVFADKRDEPMYDCMQQSLAQVSQWMARLLQELESQQKSLVPWRALLSAALQHWQLGLIAGVLLLLSVRLSRWLRKRSHEEDEDADSQRDFRMYFSKGIKHSGSKLRYQSELVLWLVDKLLHACQEQLPKRFFPVLEQAIGVDSAFEGWSPHEDDAVYCLLVPLKPPRGHAFHLEVGVMGLGLVMDSCIRVEQVCTCTTEQVAQDMPCFLHHPEKALRKNQKSSLLHTLCTSSYLDVEKTALWFQDLMRSAWEFVPQSRHYSMKVLPSSRSCKLQFTDVSGRTLLVEMMLGMQHGDSDIFVSSQATEALFTPSTTWSVSYAVAESKFFWVMARLLPTDSCHLSCLQLCTRFLVGTGLSSHILKTVVMHLLNTMPLAGWRRSRFPEQLDEIMWDLELCLEKRCLNHFFIGNEDLYEEIIMPQALQRAVPLNLLEHLKHDPAAHKQAMRELKELKNLLSIQLFYRH</sequence>
<evidence type="ECO:0000256" key="5">
    <source>
        <dbReference type="ARBA" id="ARBA00022989"/>
    </source>
</evidence>
<evidence type="ECO:0000313" key="8">
    <source>
        <dbReference type="Ensembl" id="ENSSHBP00005011064.1"/>
    </source>
</evidence>
<feature type="domain" description="Mab-21-like HhH/H2TH-like" evidence="7">
    <location>
        <begin position="487"/>
        <end position="547"/>
    </location>
</feature>
<keyword evidence="4" id="KW-0732">Signal</keyword>
<evidence type="ECO:0000256" key="2">
    <source>
        <dbReference type="ARBA" id="ARBA00005554"/>
    </source>
</evidence>
<evidence type="ECO:0000256" key="6">
    <source>
        <dbReference type="ARBA" id="ARBA00023136"/>
    </source>
</evidence>
<dbReference type="Gene3D" id="1.10.1410.40">
    <property type="match status" value="1"/>
</dbReference>
<dbReference type="InterPro" id="IPR026250">
    <property type="entry name" value="ITPRIP-like"/>
</dbReference>
<dbReference type="Ensembl" id="ENSSHBT00005013314.1">
    <property type="protein sequence ID" value="ENSSHBP00005011064.1"/>
    <property type="gene ID" value="ENSSHBG00005009618.1"/>
</dbReference>
<dbReference type="PANTHER" id="PTHR10656:SF40">
    <property type="entry name" value="INOSITOL 1,4,5-TRISPHOSPHATE RECEPTOR-INTERACTING PROTEIN-LIKE 1"/>
    <property type="match status" value="1"/>
</dbReference>
<comment type="similarity">
    <text evidence="2">Belongs to the ITPRIP family.</text>
</comment>
<evidence type="ECO:0000259" key="7">
    <source>
        <dbReference type="Pfam" id="PF20266"/>
    </source>
</evidence>
<evidence type="ECO:0000313" key="9">
    <source>
        <dbReference type="Proteomes" id="UP000472266"/>
    </source>
</evidence>
<keyword evidence="5" id="KW-1133">Transmembrane helix</keyword>
<name>A0A672U9Y1_STRHB</name>
<dbReference type="GeneTree" id="ENSGT01050000244827"/>
<evidence type="ECO:0000256" key="3">
    <source>
        <dbReference type="ARBA" id="ARBA00022692"/>
    </source>
</evidence>
<keyword evidence="9" id="KW-1185">Reference proteome</keyword>
<comment type="subcellular location">
    <subcellularLocation>
        <location evidence="1">Membrane</location>
        <topology evidence="1">Single-pass type I membrane protein</topology>
    </subcellularLocation>
</comment>
<dbReference type="PRINTS" id="PR02107">
    <property type="entry name" value="INOS145TPRIP"/>
</dbReference>
<evidence type="ECO:0000256" key="4">
    <source>
        <dbReference type="ARBA" id="ARBA00022729"/>
    </source>
</evidence>
<dbReference type="GO" id="GO:0016020">
    <property type="term" value="C:membrane"/>
    <property type="evidence" value="ECO:0007669"/>
    <property type="project" value="UniProtKB-SubCell"/>
</dbReference>
<gene>
    <name evidence="8" type="primary">LOC115606070</name>
</gene>
<dbReference type="Pfam" id="PF20266">
    <property type="entry name" value="Mab-21_C"/>
    <property type="match status" value="1"/>
</dbReference>
<dbReference type="InParanoid" id="A0A672U9Y1"/>
<reference evidence="8" key="2">
    <citation type="submission" date="2025-08" db="UniProtKB">
        <authorList>
            <consortium name="Ensembl"/>
        </authorList>
    </citation>
    <scope>IDENTIFICATION</scope>
</reference>
<protein>
    <recommendedName>
        <fullName evidence="7">Mab-21-like HhH/H2TH-like domain-containing protein</fullName>
    </recommendedName>
</protein>
<reference evidence="8" key="3">
    <citation type="submission" date="2025-09" db="UniProtKB">
        <authorList>
            <consortium name="Ensembl"/>
        </authorList>
    </citation>
    <scope>IDENTIFICATION</scope>
</reference>
<accession>A0A672U9Y1</accession>
<keyword evidence="3" id="KW-0812">Transmembrane</keyword>
<dbReference type="SMART" id="SM01265">
    <property type="entry name" value="Mab-21"/>
    <property type="match status" value="1"/>
</dbReference>
<evidence type="ECO:0000256" key="1">
    <source>
        <dbReference type="ARBA" id="ARBA00004479"/>
    </source>
</evidence>
<dbReference type="AlphaFoldDB" id="A0A672U9Y1"/>
<dbReference type="PANTHER" id="PTHR10656">
    <property type="entry name" value="CELL FATE DETERMINING PROTEIN MAB21-RELATED"/>
    <property type="match status" value="1"/>
</dbReference>
<organism evidence="8 9">
    <name type="scientific">Strigops habroptila</name>
    <name type="common">Kakapo</name>
    <dbReference type="NCBI Taxonomy" id="2489341"/>
    <lineage>
        <taxon>Eukaryota</taxon>
        <taxon>Metazoa</taxon>
        <taxon>Chordata</taxon>
        <taxon>Craniata</taxon>
        <taxon>Vertebrata</taxon>
        <taxon>Euteleostomi</taxon>
        <taxon>Archelosauria</taxon>
        <taxon>Archosauria</taxon>
        <taxon>Dinosauria</taxon>
        <taxon>Saurischia</taxon>
        <taxon>Theropoda</taxon>
        <taxon>Coelurosauria</taxon>
        <taxon>Aves</taxon>
        <taxon>Neognathae</taxon>
        <taxon>Neoaves</taxon>
        <taxon>Telluraves</taxon>
        <taxon>Australaves</taxon>
        <taxon>Psittaciformes</taxon>
        <taxon>Psittacidae</taxon>
        <taxon>Strigops</taxon>
    </lineage>
</organism>
<proteinExistence type="inferred from homology"/>
<dbReference type="InterPro" id="IPR046906">
    <property type="entry name" value="Mab-21_HhH/H2TH-like"/>
</dbReference>
<dbReference type="OMA" id="RVELQCM"/>
<dbReference type="InterPro" id="IPR024810">
    <property type="entry name" value="MAB21L/cGLR"/>
</dbReference>
<dbReference type="Proteomes" id="UP000472266">
    <property type="component" value="Chromosome 5"/>
</dbReference>
<keyword evidence="6" id="KW-0472">Membrane</keyword>